<sequence>MKLYNTLTNSIEEIDLSKNILNIYLCGVTVYDECHIGHARTIIVFDVLRRLLKTKGIKVNFVQNFTDIDDKIIARALEEGIDAKEISNRYIKSYFRDFSALNVLGADAYPLVTENIDEIIKFIQGLIDKKKAYLALNGVYFRVSEFPDYGKLSKKNMQQMFPGVRIELDEAKNDPRDFALWKFSSKGPTWPSPWGRGRPGWHIECSAMALKYLGNTIDIHGGGQDLIFPHHENEIAQSEGLVGGPFAKLWMHVGMVTIKSEKMSKSIGNTIKISEMLKTTGPNVIRLFCVSSHYSKPVDYSENVILELKNKWRQIANAYHELEFRIRNNISIVNGEKNLDKDDEKLVKAYKEFETELENDLNFPIAMMVFYKFVNILNQKLTEKDRLSISYMQNSLNTLRKFMDIIGLKINSIRDEDSLEIEKYIAIRNQLRKDRKYDEADKVRSQLESKYNIELIDHKDYTFWKIKSRDDS</sequence>
<dbReference type="FunFam" id="3.40.50.620:FF:000130">
    <property type="entry name" value="Cysteine--tRNA ligase"/>
    <property type="match status" value="1"/>
</dbReference>
<dbReference type="SUPFAM" id="SSF47323">
    <property type="entry name" value="Anticodon-binding domain of a subclass of class I aminoacyl-tRNA synthetases"/>
    <property type="match status" value="1"/>
</dbReference>
<dbReference type="Proteomes" id="UP000294299">
    <property type="component" value="Chromosome NFRAN"/>
</dbReference>
<evidence type="ECO:0000259" key="13">
    <source>
        <dbReference type="SMART" id="SM00840"/>
    </source>
</evidence>
<dbReference type="InterPro" id="IPR032678">
    <property type="entry name" value="tRNA-synt_1_cat_dom"/>
</dbReference>
<feature type="binding site" evidence="12">
    <location>
        <position position="234"/>
    </location>
    <ligand>
        <name>Zn(2+)</name>
        <dbReference type="ChEBI" id="CHEBI:29105"/>
    </ligand>
</feature>
<dbReference type="SUPFAM" id="SSF52374">
    <property type="entry name" value="Nucleotidylyl transferase"/>
    <property type="match status" value="1"/>
</dbReference>
<comment type="catalytic activity">
    <reaction evidence="11 12">
        <text>tRNA(Cys) + L-cysteine + ATP = L-cysteinyl-tRNA(Cys) + AMP + diphosphate</text>
        <dbReference type="Rhea" id="RHEA:17773"/>
        <dbReference type="Rhea" id="RHEA-COMP:9661"/>
        <dbReference type="Rhea" id="RHEA-COMP:9679"/>
        <dbReference type="ChEBI" id="CHEBI:30616"/>
        <dbReference type="ChEBI" id="CHEBI:33019"/>
        <dbReference type="ChEBI" id="CHEBI:35235"/>
        <dbReference type="ChEBI" id="CHEBI:78442"/>
        <dbReference type="ChEBI" id="CHEBI:78517"/>
        <dbReference type="ChEBI" id="CHEBI:456215"/>
        <dbReference type="EC" id="6.1.1.16"/>
    </reaction>
</comment>
<protein>
    <recommendedName>
        <fullName evidence="12">Cysteine--tRNA ligase</fullName>
        <ecNumber evidence="12">6.1.1.16</ecNumber>
    </recommendedName>
    <alternativeName>
        <fullName evidence="12">Cysteinyl-tRNA synthetase</fullName>
        <shortName evidence="12">CysRS</shortName>
    </alternativeName>
</protein>
<keyword evidence="10 12" id="KW-0030">Aminoacyl-tRNA synthetase</keyword>
<dbReference type="HAMAP" id="MF_00041">
    <property type="entry name" value="Cys_tRNA_synth"/>
    <property type="match status" value="1"/>
</dbReference>
<keyword evidence="8 12" id="KW-0067">ATP-binding</keyword>
<evidence type="ECO:0000256" key="1">
    <source>
        <dbReference type="ARBA" id="ARBA00004496"/>
    </source>
</evidence>
<dbReference type="PANTHER" id="PTHR10890">
    <property type="entry name" value="CYSTEINYL-TRNA SYNTHETASE"/>
    <property type="match status" value="1"/>
</dbReference>
<feature type="binding site" evidence="12">
    <location>
        <position position="205"/>
    </location>
    <ligand>
        <name>Zn(2+)</name>
        <dbReference type="ChEBI" id="CHEBI:29105"/>
    </ligand>
</feature>
<evidence type="ECO:0000256" key="11">
    <source>
        <dbReference type="ARBA" id="ARBA00047398"/>
    </source>
</evidence>
<gene>
    <name evidence="12 14" type="primary">cysS</name>
    <name evidence="14" type="ORF">NFRAN_0108</name>
</gene>
<evidence type="ECO:0000256" key="4">
    <source>
        <dbReference type="ARBA" id="ARBA00022598"/>
    </source>
</evidence>
<name>A0A484I6L7_9ARCH</name>
<feature type="binding site" evidence="12">
    <location>
        <position position="26"/>
    </location>
    <ligand>
        <name>Zn(2+)</name>
        <dbReference type="ChEBI" id="CHEBI:29105"/>
    </ligand>
</feature>
<dbReference type="AlphaFoldDB" id="A0A484I6L7"/>
<evidence type="ECO:0000256" key="7">
    <source>
        <dbReference type="ARBA" id="ARBA00022833"/>
    </source>
</evidence>
<dbReference type="InterPro" id="IPR015803">
    <property type="entry name" value="Cys-tRNA-ligase"/>
</dbReference>
<dbReference type="EC" id="6.1.1.16" evidence="12"/>
<dbReference type="CDD" id="cd00672">
    <property type="entry name" value="CysRS_core"/>
    <property type="match status" value="1"/>
</dbReference>
<keyword evidence="9 12" id="KW-0648">Protein biosynthesis</keyword>
<dbReference type="OrthoDB" id="9445at2157"/>
<evidence type="ECO:0000256" key="9">
    <source>
        <dbReference type="ARBA" id="ARBA00022917"/>
    </source>
</evidence>
<keyword evidence="6 12" id="KW-0547">Nucleotide-binding</keyword>
<dbReference type="RefSeq" id="WP_134482567.1">
    <property type="nucleotide sequence ID" value="NZ_LR216287.1"/>
</dbReference>
<feature type="domain" description="Cysteinyl-tRNA synthetase class Ia DALR" evidence="13">
    <location>
        <begin position="352"/>
        <end position="419"/>
    </location>
</feature>
<evidence type="ECO:0000256" key="12">
    <source>
        <dbReference type="HAMAP-Rule" id="MF_00041"/>
    </source>
</evidence>
<dbReference type="SMART" id="SM00840">
    <property type="entry name" value="DALR_2"/>
    <property type="match status" value="1"/>
</dbReference>
<dbReference type="EMBL" id="LR216287">
    <property type="protein sequence ID" value="VFJ12429.1"/>
    <property type="molecule type" value="Genomic_DNA"/>
</dbReference>
<evidence type="ECO:0000256" key="6">
    <source>
        <dbReference type="ARBA" id="ARBA00022741"/>
    </source>
</evidence>
<dbReference type="Gene3D" id="3.40.50.620">
    <property type="entry name" value="HUPs"/>
    <property type="match status" value="1"/>
</dbReference>
<dbReference type="GO" id="GO:0008270">
    <property type="term" value="F:zinc ion binding"/>
    <property type="evidence" value="ECO:0007669"/>
    <property type="project" value="UniProtKB-UniRule"/>
</dbReference>
<reference evidence="14 15" key="1">
    <citation type="submission" date="2019-02" db="EMBL/GenBank/DDBJ databases">
        <authorList>
            <person name="Lehtovirta-Morley E L."/>
        </authorList>
    </citation>
    <scope>NUCLEOTIDE SEQUENCE [LARGE SCALE GENOMIC DNA]</scope>
    <source>
        <strain evidence="14">NFRAN1</strain>
    </source>
</reference>
<dbReference type="InterPro" id="IPR014729">
    <property type="entry name" value="Rossmann-like_a/b/a_fold"/>
</dbReference>
<feature type="binding site" evidence="12">
    <location>
        <position position="230"/>
    </location>
    <ligand>
        <name>Zn(2+)</name>
        <dbReference type="ChEBI" id="CHEBI:29105"/>
    </ligand>
</feature>
<dbReference type="PANTHER" id="PTHR10890:SF3">
    <property type="entry name" value="CYSTEINE--TRNA LIGASE, CYTOPLASMIC"/>
    <property type="match status" value="1"/>
</dbReference>
<dbReference type="GO" id="GO:0005524">
    <property type="term" value="F:ATP binding"/>
    <property type="evidence" value="ECO:0007669"/>
    <property type="project" value="UniProtKB-UniRule"/>
</dbReference>
<keyword evidence="15" id="KW-1185">Reference proteome</keyword>
<dbReference type="Gene3D" id="1.20.120.1910">
    <property type="entry name" value="Cysteine-tRNA ligase, C-terminal anti-codon recognition domain"/>
    <property type="match status" value="1"/>
</dbReference>
<dbReference type="GeneID" id="39419700"/>
<feature type="short sequence motif" description="'KMSKS' region" evidence="12">
    <location>
        <begin position="262"/>
        <end position="266"/>
    </location>
</feature>
<evidence type="ECO:0000256" key="8">
    <source>
        <dbReference type="ARBA" id="ARBA00022840"/>
    </source>
</evidence>
<accession>A0A484I6L7</accession>
<comment type="cofactor">
    <cofactor evidence="12">
        <name>Zn(2+)</name>
        <dbReference type="ChEBI" id="CHEBI:29105"/>
    </cofactor>
    <text evidence="12">Binds 1 zinc ion per subunit.</text>
</comment>
<dbReference type="InterPro" id="IPR015273">
    <property type="entry name" value="Cys-tRNA-synt_Ia_DALR"/>
</dbReference>
<proteinExistence type="inferred from homology"/>
<organism evidence="14 15">
    <name type="scientific">Candidatus Nitrosocosmicus franklandianus</name>
    <dbReference type="NCBI Taxonomy" id="1798806"/>
    <lineage>
        <taxon>Archaea</taxon>
        <taxon>Nitrososphaerota</taxon>
        <taxon>Nitrososphaeria</taxon>
        <taxon>Nitrososphaerales</taxon>
        <taxon>Nitrososphaeraceae</taxon>
        <taxon>Candidatus Nitrosocosmicus</taxon>
    </lineage>
</organism>
<keyword evidence="7 12" id="KW-0862">Zinc</keyword>
<dbReference type="InterPro" id="IPR009080">
    <property type="entry name" value="tRNAsynth_Ia_anticodon-bd"/>
</dbReference>
<dbReference type="Pfam" id="PF09190">
    <property type="entry name" value="DALR_2"/>
    <property type="match status" value="1"/>
</dbReference>
<evidence type="ECO:0000256" key="2">
    <source>
        <dbReference type="ARBA" id="ARBA00005594"/>
    </source>
</evidence>
<dbReference type="KEGG" id="nfn:NFRAN_0108"/>
<keyword evidence="5 12" id="KW-0479">Metal-binding</keyword>
<dbReference type="PRINTS" id="PR00983">
    <property type="entry name" value="TRNASYNTHCYS"/>
</dbReference>
<keyword evidence="3 12" id="KW-0963">Cytoplasm</keyword>
<evidence type="ECO:0000256" key="3">
    <source>
        <dbReference type="ARBA" id="ARBA00022490"/>
    </source>
</evidence>
<dbReference type="NCBIfam" id="TIGR00435">
    <property type="entry name" value="cysS"/>
    <property type="match status" value="1"/>
</dbReference>
<dbReference type="GO" id="GO:0006423">
    <property type="term" value="P:cysteinyl-tRNA aminoacylation"/>
    <property type="evidence" value="ECO:0007669"/>
    <property type="project" value="UniProtKB-UniRule"/>
</dbReference>
<comment type="subcellular location">
    <subcellularLocation>
        <location evidence="1 12">Cytoplasm</location>
    </subcellularLocation>
</comment>
<dbReference type="InterPro" id="IPR024909">
    <property type="entry name" value="Cys-tRNA/MSH_ligase"/>
</dbReference>
<comment type="similarity">
    <text evidence="2 12">Belongs to the class-I aminoacyl-tRNA synthetase family.</text>
</comment>
<evidence type="ECO:0000313" key="14">
    <source>
        <dbReference type="EMBL" id="VFJ12429.1"/>
    </source>
</evidence>
<evidence type="ECO:0000256" key="10">
    <source>
        <dbReference type="ARBA" id="ARBA00023146"/>
    </source>
</evidence>
<dbReference type="GO" id="GO:0004817">
    <property type="term" value="F:cysteine-tRNA ligase activity"/>
    <property type="evidence" value="ECO:0007669"/>
    <property type="project" value="UniProtKB-UniRule"/>
</dbReference>
<evidence type="ECO:0000313" key="15">
    <source>
        <dbReference type="Proteomes" id="UP000294299"/>
    </source>
</evidence>
<feature type="binding site" evidence="12">
    <location>
        <position position="265"/>
    </location>
    <ligand>
        <name>ATP</name>
        <dbReference type="ChEBI" id="CHEBI:30616"/>
    </ligand>
</feature>
<dbReference type="Pfam" id="PF01406">
    <property type="entry name" value="tRNA-synt_1e"/>
    <property type="match status" value="1"/>
</dbReference>
<dbReference type="GO" id="GO:0005737">
    <property type="term" value="C:cytoplasm"/>
    <property type="evidence" value="ECO:0007669"/>
    <property type="project" value="UniProtKB-SubCell"/>
</dbReference>
<keyword evidence="4 12" id="KW-0436">Ligase</keyword>
<evidence type="ECO:0000256" key="5">
    <source>
        <dbReference type="ARBA" id="ARBA00022723"/>
    </source>
</evidence>
<feature type="short sequence motif" description="'HIGH' region" evidence="12">
    <location>
        <begin position="28"/>
        <end position="38"/>
    </location>
</feature>